<dbReference type="SUPFAM" id="SSF74650">
    <property type="entry name" value="Galactose mutarotase-like"/>
    <property type="match status" value="2"/>
</dbReference>
<feature type="compositionally biased region" description="Pro residues" evidence="1">
    <location>
        <begin position="17"/>
        <end position="30"/>
    </location>
</feature>
<accession>A0A1X6NRJ8</accession>
<feature type="compositionally biased region" description="Basic residues" evidence="1">
    <location>
        <begin position="495"/>
        <end position="514"/>
    </location>
</feature>
<protein>
    <recommendedName>
        <fullName evidence="4">Aldose 1-epimerase</fullName>
    </recommendedName>
</protein>
<dbReference type="GO" id="GO:0033499">
    <property type="term" value="P:galactose catabolic process via UDP-galactose, Leloir pathway"/>
    <property type="evidence" value="ECO:0007669"/>
    <property type="project" value="TreeGrafter"/>
</dbReference>
<feature type="region of interest" description="Disordered" evidence="1">
    <location>
        <begin position="495"/>
        <end position="535"/>
    </location>
</feature>
<dbReference type="OrthoDB" id="5837at2759"/>
<dbReference type="Pfam" id="PF01263">
    <property type="entry name" value="Aldose_epim"/>
    <property type="match status" value="1"/>
</dbReference>
<feature type="region of interest" description="Disordered" evidence="1">
    <location>
        <begin position="455"/>
        <end position="476"/>
    </location>
</feature>
<evidence type="ECO:0008006" key="4">
    <source>
        <dbReference type="Google" id="ProtNLM"/>
    </source>
</evidence>
<name>A0A1X6NRJ8_PORUM</name>
<dbReference type="InterPro" id="IPR014718">
    <property type="entry name" value="GH-type_carb-bd"/>
</dbReference>
<evidence type="ECO:0000313" key="2">
    <source>
        <dbReference type="EMBL" id="OSX71207.1"/>
    </source>
</evidence>
<gene>
    <name evidence="2" type="ORF">BU14_0577s0007</name>
</gene>
<organism evidence="2 3">
    <name type="scientific">Porphyra umbilicalis</name>
    <name type="common">Purple laver</name>
    <name type="synonym">Red alga</name>
    <dbReference type="NCBI Taxonomy" id="2786"/>
    <lineage>
        <taxon>Eukaryota</taxon>
        <taxon>Rhodophyta</taxon>
        <taxon>Bangiophyceae</taxon>
        <taxon>Bangiales</taxon>
        <taxon>Bangiaceae</taxon>
        <taxon>Porphyra</taxon>
    </lineage>
</organism>
<dbReference type="GO" id="GO:0004034">
    <property type="term" value="F:aldose 1-epimerase activity"/>
    <property type="evidence" value="ECO:0007669"/>
    <property type="project" value="TreeGrafter"/>
</dbReference>
<keyword evidence="3" id="KW-1185">Reference proteome</keyword>
<dbReference type="PANTHER" id="PTHR10091:SF0">
    <property type="entry name" value="GALACTOSE MUTAROTASE"/>
    <property type="match status" value="1"/>
</dbReference>
<sequence>MCPGGRRAAAVGSRGRPPSPRGRSLPPPAVSPSQAAADALDARLLSDGRLVAGGAAGDGATVHRLVWGAHPTTGDRVDVVRLATPNGAAAAVTTVGGRLLYLVEPGGGGANVTLTPPSLAAVAADGHYLGAIVGRTANRVRGAVVSVGDVDHPLDANDGGHSLHGGRVGWSRRLWTVAPADVGVGGAGARARAAVTLRLVSGDGEGGHPGGLSVAVTYTLGPGGRLRIDAAAVNDGRSGAALVNVTHHAYWVLHAGAPGGHPVSVVRDVALTSSAARMVETDAACAATGALVPPPAGLDLTGGGRSACPPTVFWSCPRRRRPTAAAVTAAAVTAAAAAAAAGGGGGGGGGGSGGAHGAPGHTGGVACAGADAAAPPLRLAADLVSAATGRRLRVYTDQPGFQLYTANGFTAAADGFDAHGAVCVEASAVLGTEERTCVVGEGETRVQTTVYEVVPPGGGGGERRHSGGDTARPGRRRRRLHTLAQRRFRLRARNVRRRRTCTAGKRRSSRRRGTRVQQEPKKKYSHPTAMRAPRS</sequence>
<proteinExistence type="predicted"/>
<dbReference type="Gene3D" id="2.70.98.10">
    <property type="match status" value="1"/>
</dbReference>
<dbReference type="InterPro" id="IPR011013">
    <property type="entry name" value="Gal_mutarotase_sf_dom"/>
</dbReference>
<feature type="compositionally biased region" description="Low complexity" evidence="1">
    <location>
        <begin position="1"/>
        <end position="16"/>
    </location>
</feature>
<dbReference type="AlphaFoldDB" id="A0A1X6NRJ8"/>
<dbReference type="GO" id="GO:0006006">
    <property type="term" value="P:glucose metabolic process"/>
    <property type="evidence" value="ECO:0007669"/>
    <property type="project" value="TreeGrafter"/>
</dbReference>
<dbReference type="Proteomes" id="UP000218209">
    <property type="component" value="Unassembled WGS sequence"/>
</dbReference>
<dbReference type="InterPro" id="IPR008183">
    <property type="entry name" value="Aldose_1/G6P_1-epimerase"/>
</dbReference>
<dbReference type="EMBL" id="KV919157">
    <property type="protein sequence ID" value="OSX71207.1"/>
    <property type="molecule type" value="Genomic_DNA"/>
</dbReference>
<dbReference type="GO" id="GO:0030246">
    <property type="term" value="F:carbohydrate binding"/>
    <property type="evidence" value="ECO:0007669"/>
    <property type="project" value="InterPro"/>
</dbReference>
<evidence type="ECO:0000256" key="1">
    <source>
        <dbReference type="SAM" id="MobiDB-lite"/>
    </source>
</evidence>
<evidence type="ECO:0000313" key="3">
    <source>
        <dbReference type="Proteomes" id="UP000218209"/>
    </source>
</evidence>
<reference evidence="2 3" key="1">
    <citation type="submission" date="2017-03" db="EMBL/GenBank/DDBJ databases">
        <title>WGS assembly of Porphyra umbilicalis.</title>
        <authorList>
            <person name="Brawley S.H."/>
            <person name="Blouin N.A."/>
            <person name="Ficko-Blean E."/>
            <person name="Wheeler G.L."/>
            <person name="Lohr M."/>
            <person name="Goodson H.V."/>
            <person name="Jenkins J.W."/>
            <person name="Blaby-Haas C.E."/>
            <person name="Helliwell K.E."/>
            <person name="Chan C."/>
            <person name="Marriage T."/>
            <person name="Bhattacharya D."/>
            <person name="Klein A.S."/>
            <person name="Badis Y."/>
            <person name="Brodie J."/>
            <person name="Cao Y."/>
            <person name="Collen J."/>
            <person name="Dittami S.M."/>
            <person name="Gachon C.M."/>
            <person name="Green B.R."/>
            <person name="Karpowicz S."/>
            <person name="Kim J.W."/>
            <person name="Kudahl U."/>
            <person name="Lin S."/>
            <person name="Michel G."/>
            <person name="Mittag M."/>
            <person name="Olson B.J."/>
            <person name="Pangilinan J."/>
            <person name="Peng Y."/>
            <person name="Qiu H."/>
            <person name="Shu S."/>
            <person name="Singer J.T."/>
            <person name="Smith A.G."/>
            <person name="Sprecher B.N."/>
            <person name="Wagner V."/>
            <person name="Wang W."/>
            <person name="Wang Z.-Y."/>
            <person name="Yan J."/>
            <person name="Yarish C."/>
            <person name="Zoeuner-Riek S."/>
            <person name="Zhuang Y."/>
            <person name="Zou Y."/>
            <person name="Lindquist E.A."/>
            <person name="Grimwood J."/>
            <person name="Barry K."/>
            <person name="Rokhsar D.S."/>
            <person name="Schmutz J."/>
            <person name="Stiller J.W."/>
            <person name="Grossman A.R."/>
            <person name="Prochnik S.E."/>
        </authorList>
    </citation>
    <scope>NUCLEOTIDE SEQUENCE [LARGE SCALE GENOMIC DNA]</scope>
    <source>
        <strain evidence="2">4086291</strain>
    </source>
</reference>
<dbReference type="PANTHER" id="PTHR10091">
    <property type="entry name" value="ALDOSE-1-EPIMERASE"/>
    <property type="match status" value="1"/>
</dbReference>
<feature type="region of interest" description="Disordered" evidence="1">
    <location>
        <begin position="1"/>
        <end position="33"/>
    </location>
</feature>